<dbReference type="SUPFAM" id="SSF53850">
    <property type="entry name" value="Periplasmic binding protein-like II"/>
    <property type="match status" value="1"/>
</dbReference>
<evidence type="ECO:0000313" key="3">
    <source>
        <dbReference type="Proteomes" id="UP000437748"/>
    </source>
</evidence>
<organism evidence="2 3">
    <name type="scientific">Silvanigrella paludirubra</name>
    <dbReference type="NCBI Taxonomy" id="2499159"/>
    <lineage>
        <taxon>Bacteria</taxon>
        <taxon>Pseudomonadati</taxon>
        <taxon>Bdellovibrionota</taxon>
        <taxon>Oligoflexia</taxon>
        <taxon>Silvanigrellales</taxon>
        <taxon>Silvanigrellaceae</taxon>
        <taxon>Silvanigrella</taxon>
    </lineage>
</organism>
<dbReference type="RefSeq" id="WP_153420944.1">
    <property type="nucleotide sequence ID" value="NZ_WFLM01000004.1"/>
</dbReference>
<name>A0A6N6VT41_9BACT</name>
<feature type="signal peptide" evidence="1">
    <location>
        <begin position="1"/>
        <end position="24"/>
    </location>
</feature>
<sequence>MHLFIIIRSCVVFFILLAPFFSMAKENVTPPWQTNIQGLKGLSYELATFLNSDKNSPFHFAAEFIVRNRINQILEKGNEPIVVAWVQPAFFDDENKTKFYWSKPLISDSQLILSSAKNPLLFYNLNSLKGKVFSAVAGLRYRTLEPFIKSSEIKRVDSIRYVTAIENVLSANKGLDFCIIENTTLNFFKNIDKTIINLNNSYVSKKPLNPLYKRSLLIPRSNKKLFDYLEKRLKIIDKDREWKKILKKYGQ</sequence>
<feature type="chain" id="PRO_5026736717" evidence="1">
    <location>
        <begin position="25"/>
        <end position="251"/>
    </location>
</feature>
<dbReference type="OrthoDB" id="8585936at2"/>
<protein>
    <submittedName>
        <fullName evidence="2">Transporter substrate-binding domain-containing protein</fullName>
    </submittedName>
</protein>
<proteinExistence type="predicted"/>
<dbReference type="EMBL" id="WFLM01000004">
    <property type="protein sequence ID" value="KAB8037866.1"/>
    <property type="molecule type" value="Genomic_DNA"/>
</dbReference>
<dbReference type="Proteomes" id="UP000437748">
    <property type="component" value="Unassembled WGS sequence"/>
</dbReference>
<keyword evidence="3" id="KW-1185">Reference proteome</keyword>
<evidence type="ECO:0000313" key="2">
    <source>
        <dbReference type="EMBL" id="KAB8037866.1"/>
    </source>
</evidence>
<keyword evidence="1" id="KW-0732">Signal</keyword>
<accession>A0A6N6VT41</accession>
<gene>
    <name evidence="2" type="ORF">GCL60_11875</name>
</gene>
<evidence type="ECO:0000256" key="1">
    <source>
        <dbReference type="SAM" id="SignalP"/>
    </source>
</evidence>
<comment type="caution">
    <text evidence="2">The sequence shown here is derived from an EMBL/GenBank/DDBJ whole genome shotgun (WGS) entry which is preliminary data.</text>
</comment>
<reference evidence="2 3" key="1">
    <citation type="submission" date="2019-10" db="EMBL/GenBank/DDBJ databases">
        <title>New species of Slilvanegrellaceae.</title>
        <authorList>
            <person name="Pitt A."/>
            <person name="Hahn M.W."/>
        </authorList>
    </citation>
    <scope>NUCLEOTIDE SEQUENCE [LARGE SCALE GENOMIC DNA]</scope>
    <source>
        <strain evidence="2 3">SP-Ram-0.45-NSY-1</strain>
    </source>
</reference>
<dbReference type="Gene3D" id="3.40.190.10">
    <property type="entry name" value="Periplasmic binding protein-like II"/>
    <property type="match status" value="2"/>
</dbReference>
<dbReference type="AlphaFoldDB" id="A0A6N6VT41"/>